<feature type="domain" description="HTH cro/C1-type" evidence="1">
    <location>
        <begin position="95"/>
        <end position="147"/>
    </location>
</feature>
<dbReference type="InterPro" id="IPR001387">
    <property type="entry name" value="Cro/C1-type_HTH"/>
</dbReference>
<dbReference type="EMBL" id="CAJHCP010000001">
    <property type="protein sequence ID" value="CAD6509293.1"/>
    <property type="molecule type" value="Genomic_DNA"/>
</dbReference>
<gene>
    <name evidence="2" type="primary">higA</name>
    <name evidence="2" type="ORF">LMG28140_00234</name>
</gene>
<keyword evidence="3" id="KW-1185">Reference proteome</keyword>
<dbReference type="Proteomes" id="UP000598032">
    <property type="component" value="Unassembled WGS sequence"/>
</dbReference>
<dbReference type="Gene3D" id="1.10.260.40">
    <property type="entry name" value="lambda repressor-like DNA-binding domains"/>
    <property type="match status" value="1"/>
</dbReference>
<dbReference type="SUPFAM" id="SSF47413">
    <property type="entry name" value="lambda repressor-like DNA-binding domains"/>
    <property type="match status" value="1"/>
</dbReference>
<evidence type="ECO:0000313" key="2">
    <source>
        <dbReference type="EMBL" id="CAD6509293.1"/>
    </source>
</evidence>
<dbReference type="PROSITE" id="PS50943">
    <property type="entry name" value="HTH_CROC1"/>
    <property type="match status" value="1"/>
</dbReference>
<proteinExistence type="predicted"/>
<dbReference type="InterPro" id="IPR010982">
    <property type="entry name" value="Lambda_DNA-bd_dom_sf"/>
</dbReference>
<name>A0ABM8N969_9BURK</name>
<comment type="caution">
    <text evidence="2">The sequence shown here is derived from an EMBL/GenBank/DDBJ whole genome shotgun (WGS) entry which is preliminary data.</text>
</comment>
<protein>
    <submittedName>
        <fullName evidence="2">Antitoxin HigA</fullName>
    </submittedName>
</protein>
<reference evidence="2 3" key="1">
    <citation type="submission" date="2020-10" db="EMBL/GenBank/DDBJ databases">
        <authorList>
            <person name="Peeters C."/>
        </authorList>
    </citation>
    <scope>NUCLEOTIDE SEQUENCE [LARGE SCALE GENOMIC DNA]</scope>
    <source>
        <strain evidence="2 3">LMG 28140</strain>
    </source>
</reference>
<evidence type="ECO:0000313" key="3">
    <source>
        <dbReference type="Proteomes" id="UP000598032"/>
    </source>
</evidence>
<sequence>MDEEEFKLMNADRLPGAFPDIAQTWAALQAELPIKPIRTEEDYQQMVRVANSLSDHLNGSAENPLADLFAIVTDLVESWEIHHVTIPKAEPREVLRHLLETHGLKQKDLIGIASPTVVSDILAGRRAISKKVAKALALRFHTDVSAFL</sequence>
<organism evidence="2 3">
    <name type="scientific">Paraburkholderia metrosideri</name>
    <dbReference type="NCBI Taxonomy" id="580937"/>
    <lineage>
        <taxon>Bacteria</taxon>
        <taxon>Pseudomonadati</taxon>
        <taxon>Pseudomonadota</taxon>
        <taxon>Betaproteobacteria</taxon>
        <taxon>Burkholderiales</taxon>
        <taxon>Burkholderiaceae</taxon>
        <taxon>Paraburkholderia</taxon>
    </lineage>
</organism>
<evidence type="ECO:0000259" key="1">
    <source>
        <dbReference type="PROSITE" id="PS50943"/>
    </source>
</evidence>
<accession>A0ABM8N969</accession>